<dbReference type="InterPro" id="IPR045266">
    <property type="entry name" value="DOH_DOMON"/>
</dbReference>
<dbReference type="GO" id="GO:0005507">
    <property type="term" value="F:copper ion binding"/>
    <property type="evidence" value="ECO:0007669"/>
    <property type="project" value="InterPro"/>
</dbReference>
<dbReference type="Gene3D" id="2.60.120.230">
    <property type="match status" value="1"/>
</dbReference>
<keyword evidence="2" id="KW-1015">Disulfide bond</keyword>
<protein>
    <recommendedName>
        <fullName evidence="6">DOMON domain-containing protein</fullName>
    </recommendedName>
</protein>
<dbReference type="PROSITE" id="PS50836">
    <property type="entry name" value="DOMON"/>
    <property type="match status" value="1"/>
</dbReference>
<proteinExistence type="inferred from homology"/>
<evidence type="ECO:0000256" key="2">
    <source>
        <dbReference type="ARBA" id="ARBA00023157"/>
    </source>
</evidence>
<dbReference type="InterPro" id="IPR036939">
    <property type="entry name" value="Cu2_ascorb_mOase_N_sf"/>
</dbReference>
<feature type="transmembrane region" description="Helical" evidence="4">
    <location>
        <begin position="573"/>
        <end position="593"/>
    </location>
</feature>
<organism evidence="7 8">
    <name type="scientific">Chytriomyces confervae</name>
    <dbReference type="NCBI Taxonomy" id="246404"/>
    <lineage>
        <taxon>Eukaryota</taxon>
        <taxon>Fungi</taxon>
        <taxon>Fungi incertae sedis</taxon>
        <taxon>Chytridiomycota</taxon>
        <taxon>Chytridiomycota incertae sedis</taxon>
        <taxon>Chytridiomycetes</taxon>
        <taxon>Chytridiales</taxon>
        <taxon>Chytriomycetaceae</taxon>
        <taxon>Chytriomyces</taxon>
    </lineage>
</organism>
<dbReference type="CDD" id="cd09631">
    <property type="entry name" value="DOMON_DOH"/>
    <property type="match status" value="1"/>
</dbReference>
<dbReference type="PANTHER" id="PTHR10157:SF23">
    <property type="entry name" value="MOXD1 HOMOLOG 1"/>
    <property type="match status" value="1"/>
</dbReference>
<feature type="chain" id="PRO_5021422391" description="DOMON domain-containing protein" evidence="5">
    <location>
        <begin position="25"/>
        <end position="594"/>
    </location>
</feature>
<dbReference type="STRING" id="246404.A0A507FH02"/>
<dbReference type="InterPro" id="IPR008977">
    <property type="entry name" value="PHM/PNGase_F_dom_sf"/>
</dbReference>
<dbReference type="InterPro" id="IPR005018">
    <property type="entry name" value="DOMON_domain"/>
</dbReference>
<dbReference type="InterPro" id="IPR000323">
    <property type="entry name" value="Cu2_ascorb_mOase_N"/>
</dbReference>
<name>A0A507FH02_9FUNG</name>
<evidence type="ECO:0000313" key="7">
    <source>
        <dbReference type="EMBL" id="TPX75681.1"/>
    </source>
</evidence>
<dbReference type="Pfam" id="PF03712">
    <property type="entry name" value="Cu2_monoox_C"/>
    <property type="match status" value="1"/>
</dbReference>
<evidence type="ECO:0000256" key="1">
    <source>
        <dbReference type="ARBA" id="ARBA00010676"/>
    </source>
</evidence>
<evidence type="ECO:0000256" key="5">
    <source>
        <dbReference type="SAM" id="SignalP"/>
    </source>
</evidence>
<dbReference type="PRINTS" id="PR00767">
    <property type="entry name" value="DBMONOXGNASE"/>
</dbReference>
<dbReference type="InterPro" id="IPR024548">
    <property type="entry name" value="Cu2_monoox_C"/>
</dbReference>
<keyword evidence="4" id="KW-0472">Membrane</keyword>
<evidence type="ECO:0000313" key="8">
    <source>
        <dbReference type="Proteomes" id="UP000320333"/>
    </source>
</evidence>
<dbReference type="SUPFAM" id="SSF49742">
    <property type="entry name" value="PHM/PNGase F"/>
    <property type="match status" value="2"/>
</dbReference>
<accession>A0A507FH02</accession>
<comment type="caution">
    <text evidence="7">The sequence shown here is derived from an EMBL/GenBank/DDBJ whole genome shotgun (WGS) entry which is preliminary data.</text>
</comment>
<evidence type="ECO:0000259" key="6">
    <source>
        <dbReference type="PROSITE" id="PS50836"/>
    </source>
</evidence>
<dbReference type="Proteomes" id="UP000320333">
    <property type="component" value="Unassembled WGS sequence"/>
</dbReference>
<keyword evidence="4" id="KW-0812">Transmembrane</keyword>
<dbReference type="InterPro" id="IPR000945">
    <property type="entry name" value="DBH-like"/>
</dbReference>
<dbReference type="SMART" id="SM00664">
    <property type="entry name" value="DoH"/>
    <property type="match status" value="1"/>
</dbReference>
<keyword evidence="4" id="KW-1133">Transmembrane helix</keyword>
<comment type="similarity">
    <text evidence="1">Belongs to the copper type II ascorbate-dependent monooxygenase family.</text>
</comment>
<dbReference type="Gene3D" id="2.60.120.310">
    <property type="entry name" value="Copper type II, ascorbate-dependent monooxygenase, N-terminal domain"/>
    <property type="match status" value="1"/>
</dbReference>
<evidence type="ECO:0000256" key="4">
    <source>
        <dbReference type="SAM" id="Phobius"/>
    </source>
</evidence>
<sequence length="594" mass="64651">MHLQLSLTARAAAAVALLLPSVAATACYANFNETEFPHCSLIDNNFALHWAINNATSPASIVFGVDVNASAFSDPWVGLGISENGGMSGADLWILKKNATGSYVIQDSYALTAGYPIPDTHQDAQLLEGPQKKGDSNTVFKFSRPLDTCDQEDATIQSDFRHHIIWAFGESADSVAKHDVKNRGNTQLVLHPTKTPPPPFNKALYESIDIVMPSFHVPAQTTNYNCTHVALPFSTKRHVVAFEGISSFQGSLDLVHHIVMWACPKAPNATVGDVYECLPQPDDCQHITFVWAPGAGVTEYPSDAGFPAGPGDGNFLYYSLQVHYNNPTLVNDVVDQSGLRLYYTDKLRENDIGMLLLGDDSDDFVIPGNSPDFTSTRDGICPATCTNQFATDLKVVFNFFHMHGLGYNMSTRVIRDGNEITPLGIRKHYDYHFQGSSVPINPLAVIKPGDTLITKCTYIPTDASHANRSANTTYGAGTDAEMCFNFLTYYPAMPGIGSCMQMSSAKSNNLAYCSSDHDPRVELIQKQYPNGTMKKESMQAMKDAGVLVNASMPVFVALKEVSQCALTDQKASGVVEIGVSVSVALFMVCLVYLM</sequence>
<dbReference type="GO" id="GO:0004500">
    <property type="term" value="F:dopamine beta-monooxygenase activity"/>
    <property type="evidence" value="ECO:0007669"/>
    <property type="project" value="InterPro"/>
</dbReference>
<dbReference type="Pfam" id="PF03351">
    <property type="entry name" value="DOMON"/>
    <property type="match status" value="1"/>
</dbReference>
<evidence type="ECO:0000256" key="3">
    <source>
        <dbReference type="ARBA" id="ARBA00023180"/>
    </source>
</evidence>
<dbReference type="PANTHER" id="PTHR10157">
    <property type="entry name" value="DOPAMINE BETA HYDROXYLASE RELATED"/>
    <property type="match status" value="1"/>
</dbReference>
<dbReference type="OrthoDB" id="19261at2759"/>
<dbReference type="InterPro" id="IPR014784">
    <property type="entry name" value="Cu2_ascorb_mOase-like_C"/>
</dbReference>
<feature type="domain" description="DOMON" evidence="6">
    <location>
        <begin position="44"/>
        <end position="169"/>
    </location>
</feature>
<keyword evidence="8" id="KW-1185">Reference proteome</keyword>
<dbReference type="Pfam" id="PF01082">
    <property type="entry name" value="Cu2_monooxygen"/>
    <property type="match status" value="1"/>
</dbReference>
<dbReference type="InterPro" id="IPR028460">
    <property type="entry name" value="Tbh/DBH"/>
</dbReference>
<feature type="signal peptide" evidence="5">
    <location>
        <begin position="1"/>
        <end position="24"/>
    </location>
</feature>
<dbReference type="AlphaFoldDB" id="A0A507FH02"/>
<gene>
    <name evidence="7" type="ORF">CcCBS67573_g03051</name>
</gene>
<reference evidence="7 8" key="1">
    <citation type="journal article" date="2019" name="Sci. Rep.">
        <title>Comparative genomics of chytrid fungi reveal insights into the obligate biotrophic and pathogenic lifestyle of Synchytrium endobioticum.</title>
        <authorList>
            <person name="van de Vossenberg B.T.L.H."/>
            <person name="Warris S."/>
            <person name="Nguyen H.D.T."/>
            <person name="van Gent-Pelzer M.P.E."/>
            <person name="Joly D.L."/>
            <person name="van de Geest H.C."/>
            <person name="Bonants P.J.M."/>
            <person name="Smith D.S."/>
            <person name="Levesque C.A."/>
            <person name="van der Lee T.A.J."/>
        </authorList>
    </citation>
    <scope>NUCLEOTIDE SEQUENCE [LARGE SCALE GENOMIC DNA]</scope>
    <source>
        <strain evidence="7 8">CBS 675.73</strain>
    </source>
</reference>
<keyword evidence="5" id="KW-0732">Signal</keyword>
<keyword evidence="3" id="KW-0325">Glycoprotein</keyword>
<dbReference type="EMBL" id="QEAP01000072">
    <property type="protein sequence ID" value="TPX75681.1"/>
    <property type="molecule type" value="Genomic_DNA"/>
</dbReference>